<sequence length="48" mass="4957">MSPRGRPARCAGPGAVLLVRAVRHIVDARPALTASPPGTPPTPRTPHP</sequence>
<gene>
    <name evidence="2" type="ORF">SSGG_05273</name>
</gene>
<dbReference type="AlphaFoldDB" id="D6AR01"/>
<name>D6AR01_STRFL</name>
<evidence type="ECO:0000256" key="1">
    <source>
        <dbReference type="SAM" id="MobiDB-lite"/>
    </source>
</evidence>
<feature type="compositionally biased region" description="Pro residues" evidence="1">
    <location>
        <begin position="37"/>
        <end position="48"/>
    </location>
</feature>
<organism evidence="2 3">
    <name type="scientific">Streptomyces filamentosus NRRL 15998</name>
    <dbReference type="NCBI Taxonomy" id="457431"/>
    <lineage>
        <taxon>Bacteria</taxon>
        <taxon>Bacillati</taxon>
        <taxon>Actinomycetota</taxon>
        <taxon>Actinomycetes</taxon>
        <taxon>Kitasatosporales</taxon>
        <taxon>Streptomycetaceae</taxon>
        <taxon>Streptomyces</taxon>
    </lineage>
</organism>
<feature type="region of interest" description="Disordered" evidence="1">
    <location>
        <begin position="28"/>
        <end position="48"/>
    </location>
</feature>
<evidence type="ECO:0000313" key="2">
    <source>
        <dbReference type="EMBL" id="EFE77906.2"/>
    </source>
</evidence>
<reference evidence="3" key="2">
    <citation type="submission" date="2008-12" db="EMBL/GenBank/DDBJ databases">
        <title>Annotation of Streptomyces roseosporus strain NRRL 15998.</title>
        <authorList>
            <consortium name="The Broad Institute Genome Sequencing Platform"/>
            <consortium name="Broad Institute Microbial Sequencing Center"/>
            <person name="Fischbach M."/>
            <person name="Ward D."/>
            <person name="Young S."/>
            <person name="Kodira C.D."/>
            <person name="Zeng Q."/>
            <person name="Koehrsen M."/>
            <person name="Godfrey P."/>
            <person name="Alvarado L."/>
            <person name="Berlin A.M."/>
            <person name="Borenstein D."/>
            <person name="Chen Z."/>
            <person name="Engels R."/>
            <person name="Freedman E."/>
            <person name="Gellesch M."/>
            <person name="Goldberg J."/>
            <person name="Griggs A."/>
            <person name="Gujja S."/>
            <person name="Heiman D.I."/>
            <person name="Hepburn T.A."/>
            <person name="Howarth C."/>
            <person name="Jen D."/>
            <person name="Larson L."/>
            <person name="Lewis B."/>
            <person name="Mehta T."/>
            <person name="Park D."/>
            <person name="Pearson M."/>
            <person name="Roberts A."/>
            <person name="Saif S."/>
            <person name="Shea T.D."/>
            <person name="Shenoy N."/>
            <person name="Sisk P."/>
            <person name="Stolte C."/>
            <person name="Sykes S.N."/>
            <person name="Walk T."/>
            <person name="White J."/>
            <person name="Yandava C."/>
            <person name="Straight P."/>
            <person name="Clardy J."/>
            <person name="Hung D."/>
            <person name="Kolter R."/>
            <person name="Mekalanos J."/>
            <person name="Walker S."/>
            <person name="Walsh C.T."/>
            <person name="Wieland B.L.C."/>
            <person name="Ilzarbe M."/>
            <person name="Galagan J."/>
            <person name="Nusbaum C."/>
            <person name="Birren B."/>
        </authorList>
    </citation>
    <scope>NUCLEOTIDE SEQUENCE [LARGE SCALE GENOMIC DNA]</scope>
    <source>
        <strain evidence="3">NRRL 15998</strain>
    </source>
</reference>
<accession>D6AR01</accession>
<dbReference type="EMBL" id="DS999644">
    <property type="protein sequence ID" value="EFE77906.2"/>
    <property type="molecule type" value="Genomic_DNA"/>
</dbReference>
<protein>
    <submittedName>
        <fullName evidence="2">Predicted protein</fullName>
    </submittedName>
</protein>
<evidence type="ECO:0000313" key="3">
    <source>
        <dbReference type="Proteomes" id="UP000003986"/>
    </source>
</evidence>
<dbReference type="Proteomes" id="UP000003986">
    <property type="component" value="Unassembled WGS sequence"/>
</dbReference>
<reference evidence="3" key="1">
    <citation type="submission" date="2008-10" db="EMBL/GenBank/DDBJ databases">
        <authorList>
            <person name="Molnar K."/>
        </authorList>
    </citation>
    <scope>NUCLEOTIDE SEQUENCE [LARGE SCALE GENOMIC DNA]</scope>
    <source>
        <strain evidence="3">NRRL 15998</strain>
    </source>
</reference>
<proteinExistence type="predicted"/>